<feature type="region of interest" description="Disordered" evidence="1">
    <location>
        <begin position="1"/>
        <end position="62"/>
    </location>
</feature>
<proteinExistence type="predicted"/>
<evidence type="ECO:0000256" key="1">
    <source>
        <dbReference type="SAM" id="MobiDB-lite"/>
    </source>
</evidence>
<evidence type="ECO:0000313" key="2">
    <source>
        <dbReference type="EMBL" id="GAA4284503.1"/>
    </source>
</evidence>
<accession>A0ABP8EKN0</accession>
<protein>
    <submittedName>
        <fullName evidence="2">Uncharacterized protein</fullName>
    </submittedName>
</protein>
<name>A0ABP8EKN0_9MICO</name>
<sequence>MTQDNRRSISEASEHDIADSQISTEEQEATTPETPLNVSQAEASESDLVDQAVTVPLEDDDR</sequence>
<keyword evidence="3" id="KW-1185">Reference proteome</keyword>
<reference evidence="3" key="1">
    <citation type="journal article" date="2019" name="Int. J. Syst. Evol. Microbiol.">
        <title>The Global Catalogue of Microorganisms (GCM) 10K type strain sequencing project: providing services to taxonomists for standard genome sequencing and annotation.</title>
        <authorList>
            <consortium name="The Broad Institute Genomics Platform"/>
            <consortium name="The Broad Institute Genome Sequencing Center for Infectious Disease"/>
            <person name="Wu L."/>
            <person name="Ma J."/>
        </authorList>
    </citation>
    <scope>NUCLEOTIDE SEQUENCE [LARGE SCALE GENOMIC DNA]</scope>
    <source>
        <strain evidence="3">JCM 17458</strain>
    </source>
</reference>
<feature type="compositionally biased region" description="Basic and acidic residues" evidence="1">
    <location>
        <begin position="1"/>
        <end position="18"/>
    </location>
</feature>
<dbReference type="Proteomes" id="UP001501586">
    <property type="component" value="Unassembled WGS sequence"/>
</dbReference>
<dbReference type="RefSeq" id="WP_236866590.1">
    <property type="nucleotide sequence ID" value="NZ_BAABAZ010000006.1"/>
</dbReference>
<comment type="caution">
    <text evidence="2">The sequence shown here is derived from an EMBL/GenBank/DDBJ whole genome shotgun (WGS) entry which is preliminary data.</text>
</comment>
<evidence type="ECO:0000313" key="3">
    <source>
        <dbReference type="Proteomes" id="UP001501586"/>
    </source>
</evidence>
<organism evidence="2 3">
    <name type="scientific">Brevibacterium daeguense</name>
    <dbReference type="NCBI Taxonomy" id="909936"/>
    <lineage>
        <taxon>Bacteria</taxon>
        <taxon>Bacillati</taxon>
        <taxon>Actinomycetota</taxon>
        <taxon>Actinomycetes</taxon>
        <taxon>Micrococcales</taxon>
        <taxon>Brevibacteriaceae</taxon>
        <taxon>Brevibacterium</taxon>
    </lineage>
</organism>
<dbReference type="EMBL" id="BAABAZ010000006">
    <property type="protein sequence ID" value="GAA4284503.1"/>
    <property type="molecule type" value="Genomic_DNA"/>
</dbReference>
<gene>
    <name evidence="2" type="ORF">GCM10022261_20340</name>
</gene>